<dbReference type="GO" id="GO:0005525">
    <property type="term" value="F:GTP binding"/>
    <property type="evidence" value="ECO:0007669"/>
    <property type="project" value="UniProtKB-UniRule"/>
</dbReference>
<dbReference type="EMBL" id="MHLU01000090">
    <property type="protein sequence ID" value="OGZ18473.1"/>
    <property type="molecule type" value="Genomic_DNA"/>
</dbReference>
<dbReference type="GO" id="GO:0000917">
    <property type="term" value="P:division septum assembly"/>
    <property type="evidence" value="ECO:0007669"/>
    <property type="project" value="UniProtKB-KW"/>
</dbReference>
<dbReference type="HAMAP" id="MF_00321">
    <property type="entry name" value="GTPase_EngB"/>
    <property type="match status" value="1"/>
</dbReference>
<evidence type="ECO:0000313" key="13">
    <source>
        <dbReference type="EMBL" id="OGZ18473.1"/>
    </source>
</evidence>
<dbReference type="PANTHER" id="PTHR11649:SF13">
    <property type="entry name" value="ENGB-TYPE G DOMAIN-CONTAINING PROTEIN"/>
    <property type="match status" value="1"/>
</dbReference>
<comment type="cofactor">
    <cofactor evidence="1">
        <name>Mg(2+)</name>
        <dbReference type="ChEBI" id="CHEBI:18420"/>
    </cofactor>
</comment>
<protein>
    <recommendedName>
        <fullName evidence="10">Probable GTP-binding protein EngB</fullName>
    </recommendedName>
</protein>
<proteinExistence type="inferred from homology"/>
<evidence type="ECO:0000256" key="11">
    <source>
        <dbReference type="SAM" id="MobiDB-lite"/>
    </source>
</evidence>
<gene>
    <name evidence="10" type="primary">engB</name>
    <name evidence="13" type="ORF">A2494_03255</name>
</gene>
<keyword evidence="7 10" id="KW-0342">GTP-binding</keyword>
<dbReference type="GO" id="GO:0005829">
    <property type="term" value="C:cytosol"/>
    <property type="evidence" value="ECO:0007669"/>
    <property type="project" value="TreeGrafter"/>
</dbReference>
<evidence type="ECO:0000256" key="10">
    <source>
        <dbReference type="HAMAP-Rule" id="MF_00321"/>
    </source>
</evidence>
<organism evidence="13 14">
    <name type="scientific">Candidatus Lloydbacteria bacterium RIFOXYC12_FULL_46_25</name>
    <dbReference type="NCBI Taxonomy" id="1798670"/>
    <lineage>
        <taxon>Bacteria</taxon>
        <taxon>Candidatus Lloydiibacteriota</taxon>
    </lineage>
</organism>
<name>A0A1G2DY74_9BACT</name>
<dbReference type="InterPro" id="IPR006073">
    <property type="entry name" value="GTP-bd"/>
</dbReference>
<dbReference type="InterPro" id="IPR019987">
    <property type="entry name" value="GTP-bd_ribosome_bio_YsxC"/>
</dbReference>
<evidence type="ECO:0000256" key="5">
    <source>
        <dbReference type="ARBA" id="ARBA00022741"/>
    </source>
</evidence>
<evidence type="ECO:0000256" key="9">
    <source>
        <dbReference type="ARBA" id="ARBA00023306"/>
    </source>
</evidence>
<evidence type="ECO:0000259" key="12">
    <source>
        <dbReference type="PROSITE" id="PS51706"/>
    </source>
</evidence>
<dbReference type="InterPro" id="IPR027417">
    <property type="entry name" value="P-loop_NTPase"/>
</dbReference>
<evidence type="ECO:0000256" key="8">
    <source>
        <dbReference type="ARBA" id="ARBA00023210"/>
    </source>
</evidence>
<accession>A0A1G2DY74</accession>
<evidence type="ECO:0000256" key="6">
    <source>
        <dbReference type="ARBA" id="ARBA00022842"/>
    </source>
</evidence>
<keyword evidence="3 10" id="KW-0132">Cell division</keyword>
<dbReference type="PROSITE" id="PS51706">
    <property type="entry name" value="G_ENGB"/>
    <property type="match status" value="1"/>
</dbReference>
<feature type="domain" description="EngB-type G" evidence="12">
    <location>
        <begin position="47"/>
        <end position="217"/>
    </location>
</feature>
<feature type="compositionally biased region" description="Basic residues" evidence="11">
    <location>
        <begin position="1"/>
        <end position="16"/>
    </location>
</feature>
<evidence type="ECO:0000313" key="14">
    <source>
        <dbReference type="Proteomes" id="UP000178106"/>
    </source>
</evidence>
<dbReference type="Pfam" id="PF01926">
    <property type="entry name" value="MMR_HSR1"/>
    <property type="match status" value="1"/>
</dbReference>
<comment type="caution">
    <text evidence="13">The sequence shown here is derived from an EMBL/GenBank/DDBJ whole genome shotgun (WGS) entry which is preliminary data.</text>
</comment>
<evidence type="ECO:0000256" key="3">
    <source>
        <dbReference type="ARBA" id="ARBA00022618"/>
    </source>
</evidence>
<reference evidence="13 14" key="1">
    <citation type="journal article" date="2016" name="Nat. Commun.">
        <title>Thousands of microbial genomes shed light on interconnected biogeochemical processes in an aquifer system.</title>
        <authorList>
            <person name="Anantharaman K."/>
            <person name="Brown C.T."/>
            <person name="Hug L.A."/>
            <person name="Sharon I."/>
            <person name="Castelle C.J."/>
            <person name="Probst A.J."/>
            <person name="Thomas B.C."/>
            <person name="Singh A."/>
            <person name="Wilkins M.J."/>
            <person name="Karaoz U."/>
            <person name="Brodie E.L."/>
            <person name="Williams K.H."/>
            <person name="Hubbard S.S."/>
            <person name="Banfield J.F."/>
        </authorList>
    </citation>
    <scope>NUCLEOTIDE SEQUENCE [LARGE SCALE GENOMIC DNA]</scope>
</reference>
<dbReference type="Gene3D" id="3.40.50.300">
    <property type="entry name" value="P-loop containing nucleotide triphosphate hydrolases"/>
    <property type="match status" value="1"/>
</dbReference>
<dbReference type="PANTHER" id="PTHR11649">
    <property type="entry name" value="MSS1/TRME-RELATED GTP-BINDING PROTEIN"/>
    <property type="match status" value="1"/>
</dbReference>
<keyword evidence="8 10" id="KW-0717">Septation</keyword>
<evidence type="ECO:0000256" key="7">
    <source>
        <dbReference type="ARBA" id="ARBA00023134"/>
    </source>
</evidence>
<feature type="compositionally biased region" description="Polar residues" evidence="11">
    <location>
        <begin position="17"/>
        <end position="28"/>
    </location>
</feature>
<dbReference type="CDD" id="cd01876">
    <property type="entry name" value="YihA_EngB"/>
    <property type="match status" value="1"/>
</dbReference>
<feature type="region of interest" description="Disordered" evidence="11">
    <location>
        <begin position="1"/>
        <end position="28"/>
    </location>
</feature>
<dbReference type="NCBIfam" id="TIGR03598">
    <property type="entry name" value="GTPase_YsxC"/>
    <property type="match status" value="1"/>
</dbReference>
<dbReference type="AlphaFoldDB" id="A0A1G2DY74"/>
<dbReference type="Proteomes" id="UP000178106">
    <property type="component" value="Unassembled WGS sequence"/>
</dbReference>
<keyword evidence="6" id="KW-0460">Magnesium</keyword>
<dbReference type="InterPro" id="IPR005225">
    <property type="entry name" value="Small_GTP-bd"/>
</dbReference>
<evidence type="ECO:0000256" key="1">
    <source>
        <dbReference type="ARBA" id="ARBA00001946"/>
    </source>
</evidence>
<evidence type="ECO:0000256" key="2">
    <source>
        <dbReference type="ARBA" id="ARBA00009638"/>
    </source>
</evidence>
<keyword evidence="4" id="KW-0479">Metal-binding</keyword>
<keyword evidence="5 10" id="KW-0547">Nucleotide-binding</keyword>
<dbReference type="SUPFAM" id="SSF52540">
    <property type="entry name" value="P-loop containing nucleoside triphosphate hydrolases"/>
    <property type="match status" value="1"/>
</dbReference>
<evidence type="ECO:0000256" key="4">
    <source>
        <dbReference type="ARBA" id="ARBA00022723"/>
    </source>
</evidence>
<comment type="similarity">
    <text evidence="2 10">Belongs to the TRAFAC class TrmE-Era-EngA-EngB-Septin-like GTPase superfamily. EngB GTPase family.</text>
</comment>
<dbReference type="InterPro" id="IPR030393">
    <property type="entry name" value="G_ENGB_dom"/>
</dbReference>
<comment type="function">
    <text evidence="10">Necessary for normal cell division and for the maintenance of normal septation.</text>
</comment>
<dbReference type="GO" id="GO:0046872">
    <property type="term" value="F:metal ion binding"/>
    <property type="evidence" value="ECO:0007669"/>
    <property type="project" value="UniProtKB-KW"/>
</dbReference>
<keyword evidence="9 10" id="KW-0131">Cell cycle</keyword>
<sequence length="238" mass="26166">MTQKPKPKRRSGKKVSHQSARSTMTHSGQRAVFAKGVIGSDSILHDGRPQVAFVGRSNVGKSSTINALLGAKFARVSMTPGKTQEINFFLVNNKLYFVDLPGYGFARITQKGADKIRKHIVWYLSGGEANPAAIVLIIDACVGLTEYDRELISVVAQEGYELVILANKIDRLNQSERVKALRALTGELPYATIVPFSAKTKEGVGMVREQLFVLARKGAKETAQQQKEEALRVLQPEE</sequence>
<dbReference type="NCBIfam" id="TIGR00231">
    <property type="entry name" value="small_GTP"/>
    <property type="match status" value="1"/>
</dbReference>